<evidence type="ECO:0000256" key="2">
    <source>
        <dbReference type="ARBA" id="ARBA00022448"/>
    </source>
</evidence>
<dbReference type="PANTHER" id="PTHR42718">
    <property type="entry name" value="MAJOR FACILITATOR SUPERFAMILY MULTIDRUG TRANSPORTER MFSC"/>
    <property type="match status" value="1"/>
</dbReference>
<sequence length="490" mass="52529">MNKRKQSGKWSVLFVVTLVSFITNLDATIVVNGIPPLMEDLHLSLEMGMWTLTSFYITSTVFLLPSGRWSDMFGTKRIFLWGFALFTIATALCGMAGSGTALILARLLQGAGAAMAMAASTPILMKTFPPHELGRALGINNIAWVTGSLLGPVVGGALIGGFGWRSMFYAVVPLGILGLIAGILILKEFAVLEKAKTDWPGLLTYGMGLTALLIVLSEAQAWGWASSRTLGLLAIGILLWIAFVIIEKKARHPLFDFGLLGYRDYTIGLGITASYCIGYFAVSILLTLYLQGSQNLSPLETGLMLIPLSVPQLFTAPIGGKLADRFGTTKMILLGSFLIGLAILFLGQLGTELSKSAIIIPLLIISAATGLSWPSLAKAVLSAAPENQAGPASGVFWTVYNMCRAISQALVLVIIQWVAKSDIASHLLSGAKSDELNQSRGALIHASNVGFYLFAAFLALAMVLGLFLLRPHRERQESLTIHNKEKVGIK</sequence>
<feature type="domain" description="Major facilitator superfamily (MFS) profile" evidence="7">
    <location>
        <begin position="12"/>
        <end position="473"/>
    </location>
</feature>
<dbReference type="RefSeq" id="WP_119848361.1">
    <property type="nucleotide sequence ID" value="NZ_CP032412.1"/>
</dbReference>
<feature type="transmembrane region" description="Helical" evidence="6">
    <location>
        <begin position="12"/>
        <end position="35"/>
    </location>
</feature>
<keyword evidence="5 6" id="KW-0472">Membrane</keyword>
<dbReference type="Gene3D" id="1.20.1250.20">
    <property type="entry name" value="MFS general substrate transporter like domains"/>
    <property type="match status" value="1"/>
</dbReference>
<evidence type="ECO:0000256" key="6">
    <source>
        <dbReference type="SAM" id="Phobius"/>
    </source>
</evidence>
<dbReference type="Gene3D" id="1.20.1720.10">
    <property type="entry name" value="Multidrug resistance protein D"/>
    <property type="match status" value="1"/>
</dbReference>
<evidence type="ECO:0000313" key="8">
    <source>
        <dbReference type="EMBL" id="AYB44464.1"/>
    </source>
</evidence>
<dbReference type="GO" id="GO:0005886">
    <property type="term" value="C:plasma membrane"/>
    <property type="evidence" value="ECO:0007669"/>
    <property type="project" value="UniProtKB-SubCell"/>
</dbReference>
<keyword evidence="3 6" id="KW-0812">Transmembrane</keyword>
<feature type="transmembrane region" description="Helical" evidence="6">
    <location>
        <begin position="202"/>
        <end position="223"/>
    </location>
</feature>
<keyword evidence="9" id="KW-1185">Reference proteome</keyword>
<dbReference type="PANTHER" id="PTHR42718:SF9">
    <property type="entry name" value="MAJOR FACILITATOR SUPERFAMILY MULTIDRUG TRANSPORTER MFSC"/>
    <property type="match status" value="1"/>
</dbReference>
<feature type="transmembrane region" description="Helical" evidence="6">
    <location>
        <begin position="78"/>
        <end position="97"/>
    </location>
</feature>
<name>A0A385TP59_PAELA</name>
<evidence type="ECO:0000313" key="9">
    <source>
        <dbReference type="Proteomes" id="UP000266552"/>
    </source>
</evidence>
<dbReference type="PROSITE" id="PS50850">
    <property type="entry name" value="MFS"/>
    <property type="match status" value="1"/>
</dbReference>
<dbReference type="InterPro" id="IPR011701">
    <property type="entry name" value="MFS"/>
</dbReference>
<evidence type="ECO:0000256" key="1">
    <source>
        <dbReference type="ARBA" id="ARBA00004651"/>
    </source>
</evidence>
<reference evidence="8 9" key="1">
    <citation type="submission" date="2018-09" db="EMBL/GenBank/DDBJ databases">
        <title>Genome Sequence of Paenibacillus lautus Strain E7593-69, Azo Dye-Degrading Bacteria, Isolated from Commercial Tattoo Inks.</title>
        <authorList>
            <person name="Nho S.W."/>
            <person name="Kim S.-J."/>
            <person name="Kweon O."/>
            <person name="Cerniglia C.E."/>
        </authorList>
    </citation>
    <scope>NUCLEOTIDE SEQUENCE [LARGE SCALE GENOMIC DNA]</scope>
    <source>
        <strain evidence="8 9">E7593-69</strain>
    </source>
</reference>
<dbReference type="Proteomes" id="UP000266552">
    <property type="component" value="Chromosome"/>
</dbReference>
<evidence type="ECO:0000256" key="3">
    <source>
        <dbReference type="ARBA" id="ARBA00022692"/>
    </source>
</evidence>
<proteinExistence type="predicted"/>
<feature type="transmembrane region" description="Helical" evidence="6">
    <location>
        <begin position="137"/>
        <end position="162"/>
    </location>
</feature>
<feature type="transmembrane region" description="Helical" evidence="6">
    <location>
        <begin position="103"/>
        <end position="125"/>
    </location>
</feature>
<dbReference type="CDD" id="cd17321">
    <property type="entry name" value="MFS_MMR_MDR_like"/>
    <property type="match status" value="1"/>
</dbReference>
<dbReference type="EMBL" id="CP032412">
    <property type="protein sequence ID" value="AYB44464.1"/>
    <property type="molecule type" value="Genomic_DNA"/>
</dbReference>
<dbReference type="Pfam" id="PF07690">
    <property type="entry name" value="MFS_1"/>
    <property type="match status" value="1"/>
</dbReference>
<keyword evidence="4 6" id="KW-1133">Transmembrane helix</keyword>
<feature type="transmembrane region" description="Helical" evidence="6">
    <location>
        <begin position="267"/>
        <end position="290"/>
    </location>
</feature>
<evidence type="ECO:0000259" key="7">
    <source>
        <dbReference type="PROSITE" id="PS50850"/>
    </source>
</evidence>
<protein>
    <submittedName>
        <fullName evidence="8">MFS transporter</fullName>
    </submittedName>
</protein>
<keyword evidence="2" id="KW-0813">Transport</keyword>
<accession>A0A385TP59</accession>
<evidence type="ECO:0000256" key="5">
    <source>
        <dbReference type="ARBA" id="ARBA00023136"/>
    </source>
</evidence>
<feature type="transmembrane region" description="Helical" evidence="6">
    <location>
        <begin position="356"/>
        <end position="376"/>
    </location>
</feature>
<feature type="transmembrane region" description="Helical" evidence="6">
    <location>
        <begin position="168"/>
        <end position="190"/>
    </location>
</feature>
<feature type="transmembrane region" description="Helical" evidence="6">
    <location>
        <begin position="331"/>
        <end position="350"/>
    </location>
</feature>
<dbReference type="SUPFAM" id="SSF103473">
    <property type="entry name" value="MFS general substrate transporter"/>
    <property type="match status" value="1"/>
</dbReference>
<gene>
    <name evidence="8" type="ORF">D5F53_14805</name>
</gene>
<evidence type="ECO:0000256" key="4">
    <source>
        <dbReference type="ARBA" id="ARBA00022989"/>
    </source>
</evidence>
<dbReference type="GO" id="GO:0022857">
    <property type="term" value="F:transmembrane transporter activity"/>
    <property type="evidence" value="ECO:0007669"/>
    <property type="project" value="InterPro"/>
</dbReference>
<feature type="transmembrane region" description="Helical" evidence="6">
    <location>
        <begin position="229"/>
        <end position="246"/>
    </location>
</feature>
<dbReference type="KEGG" id="plw:D5F53_14805"/>
<comment type="subcellular location">
    <subcellularLocation>
        <location evidence="1">Cell membrane</location>
        <topology evidence="1">Multi-pass membrane protein</topology>
    </subcellularLocation>
</comment>
<feature type="transmembrane region" description="Helical" evidence="6">
    <location>
        <begin position="47"/>
        <end position="66"/>
    </location>
</feature>
<dbReference type="InterPro" id="IPR020846">
    <property type="entry name" value="MFS_dom"/>
</dbReference>
<feature type="transmembrane region" description="Helical" evidence="6">
    <location>
        <begin position="449"/>
        <end position="469"/>
    </location>
</feature>
<organism evidence="8 9">
    <name type="scientific">Paenibacillus lautus</name>
    <name type="common">Bacillus lautus</name>
    <dbReference type="NCBI Taxonomy" id="1401"/>
    <lineage>
        <taxon>Bacteria</taxon>
        <taxon>Bacillati</taxon>
        <taxon>Bacillota</taxon>
        <taxon>Bacilli</taxon>
        <taxon>Bacillales</taxon>
        <taxon>Paenibacillaceae</taxon>
        <taxon>Paenibacillus</taxon>
    </lineage>
</organism>
<dbReference type="InterPro" id="IPR036259">
    <property type="entry name" value="MFS_trans_sf"/>
</dbReference>
<dbReference type="AlphaFoldDB" id="A0A385TP59"/>